<sequence length="256" mass="29938">MEEYYKVLHFLEFDGVDRIYPCEKYFLDNEGNNVPYTGDLLWETNRETFSGIDYVTVLLESDKSFSTSTLRFELSEYLQGYSPVLVLNVEDPVTIPENTPTKVVFKLKKSQQMVDSSRNLTGIRSCHLVAPEENNYIIHEIAFRNDNTMYTLEKLDMFIENGRYYIASRLHITEAELPFELKDHVYTAAAGYAWLSVWEFEARIMNDEQKNAKSYGKWLFAEVDQAIADYKEMKGIADDDELFVMDELVTYTESKW</sequence>
<dbReference type="GeneID" id="300198900"/>
<reference evidence="1 2" key="1">
    <citation type="journal article" date="2023" name="Nat. Microbiol.">
        <title>A compendium of viruses from methanogenic archaea reveals their diversity and adaptations to the gut environment.</title>
        <authorList>
            <person name="Medvedeva S."/>
            <person name="Borrel G."/>
            <person name="Krupovic M."/>
            <person name="Gribaldo S."/>
        </authorList>
    </citation>
    <scope>NUCLEOTIDE SEQUENCE [LARGE SCALE GENOMIC DNA]</scope>
</reference>
<dbReference type="Proteomes" id="UP001303695">
    <property type="component" value="Segment"/>
</dbReference>
<dbReference type="EMBL" id="BK063678">
    <property type="protein sequence ID" value="DBA35461.1"/>
    <property type="molecule type" value="Genomic_DNA"/>
</dbReference>
<proteinExistence type="predicted"/>
<protein>
    <submittedName>
        <fullName evidence="1">Uncharacterized protein</fullName>
    </submittedName>
</protein>
<gene>
    <name evidence="1" type="ORF">vir249_00016</name>
</gene>
<keyword evidence="2" id="KW-1185">Reference proteome</keyword>
<name>A0AA86YAG0_9CAUD</name>
<dbReference type="RefSeq" id="YP_013605241.1">
    <property type="nucleotide sequence ID" value="NC_133254.1"/>
</dbReference>
<evidence type="ECO:0000313" key="1">
    <source>
        <dbReference type="EMBL" id="DBA35461.1"/>
    </source>
</evidence>
<evidence type="ECO:0000313" key="2">
    <source>
        <dbReference type="Proteomes" id="UP001303695"/>
    </source>
</evidence>
<organism evidence="1 2">
    <name type="scientific">Caudoviricetes sp. vir249</name>
    <dbReference type="NCBI Taxonomy" id="3068355"/>
    <lineage>
        <taxon>Viruses</taxon>
        <taxon>Duplodnaviria</taxon>
        <taxon>Heunggongvirae</taxon>
        <taxon>Uroviricota</taxon>
        <taxon>Caudoviricetes</taxon>
    </lineage>
</organism>
<accession>A0AA86YAG0</accession>